<reference evidence="6" key="2">
    <citation type="submission" date="2015-12" db="EMBL/GenBank/DDBJ databases">
        <authorList>
            <person name="Shamseldin A."/>
            <person name="Moawad H."/>
            <person name="Abd El-Rahim W.M."/>
            <person name="Sadowsky M.J."/>
        </authorList>
    </citation>
    <scope>NUCLEOTIDE SEQUENCE</scope>
    <source>
        <strain evidence="6">16763</strain>
    </source>
</reference>
<evidence type="ECO:0000256" key="3">
    <source>
        <dbReference type="ARBA" id="ARBA00022729"/>
    </source>
</evidence>
<dbReference type="EMBL" id="KU244683">
    <property type="protein sequence ID" value="AMP41650.1"/>
    <property type="molecule type" value="Genomic_DNA"/>
</dbReference>
<protein>
    <submittedName>
        <fullName evidence="6">ABC-type nickel transporter, periplasmic binding protein NikA</fullName>
    </submittedName>
</protein>
<name>A0A142BU62_VIBPH</name>
<dbReference type="GO" id="GO:0043190">
    <property type="term" value="C:ATP-binding cassette (ABC) transporter complex"/>
    <property type="evidence" value="ECO:0007669"/>
    <property type="project" value="InterPro"/>
</dbReference>
<feature type="chain" id="PRO_5030021594" evidence="4">
    <location>
        <begin position="23"/>
        <end position="512"/>
    </location>
</feature>
<dbReference type="PANTHER" id="PTHR30290">
    <property type="entry name" value="PERIPLASMIC BINDING COMPONENT OF ABC TRANSPORTER"/>
    <property type="match status" value="1"/>
</dbReference>
<dbReference type="GO" id="GO:0030288">
    <property type="term" value="C:outer membrane-bounded periplasmic space"/>
    <property type="evidence" value="ECO:0007669"/>
    <property type="project" value="UniProtKB-ARBA"/>
</dbReference>
<reference evidence="6" key="1">
    <citation type="journal article" date="2014" name="Zh. Mikrobiol. Epidemiol. Immunobiol.">
        <title>[Collection of Vibrio parahaemolyticus species members: phenotypic and genotypic characteristics].</title>
        <authorList>
            <person name="Rykovskaia O.A."/>
            <person name="Smolikova L.M."/>
            <person name="Monakhova E.V."/>
            <person name="Chemisova O.S."/>
            <person name="Podoinitsyna O.A."/>
            <person name="Golenishcheva E.N."/>
            <person name="Sanamiants E.M."/>
            <person name="Sagakiants M.M."/>
            <person name="Dalikova R.R."/>
        </authorList>
    </citation>
    <scope>NUCLEOTIDE SEQUENCE</scope>
    <source>
        <strain evidence="6">16763</strain>
    </source>
</reference>
<accession>A0A142BU62</accession>
<evidence type="ECO:0000256" key="2">
    <source>
        <dbReference type="ARBA" id="ARBA00022448"/>
    </source>
</evidence>
<dbReference type="AlphaFoldDB" id="A0A142BU62"/>
<evidence type="ECO:0000259" key="5">
    <source>
        <dbReference type="Pfam" id="PF00496"/>
    </source>
</evidence>
<sequence length="512" mass="57531">MKKLPVLLIAALLCAFSTSSYASQPNTLFVALGDEPVKGFDSVLGWGKYGNPLIQSTLLKYNKNFELQGDLAISWQLSEDKLSWSIKIRSDILFSDLSSLTAEDVAFTFLQAKRTLSAHDLSNLKDVVVLSPTHLRFDLKQPDITFIDHFVSIGIVPKHAYSKNYAQYPIGSGPYQFVQWKKGQSVTLRVNPNYYAKKPAFNELVIVFGSESSRFALFKTGQLHLTTLPQKFVSSLPKESKLWSINSVDNRGIVWPMHSTKEGNKESAISSDIAIRQAVDLAIDRSVIIQQLLNGYAHPAYSVADGLPWGPMTPSEHHYDVKRAQQTLTSAGWIDSNNDGIRERNSINAEMTLYYKAGDSVREELAITISQMLKPIGIKLDIVGADWDTIAKHMHNNPVLMGFGSHSANEIRSLFHSDYAGVDFYNSGLYQNEEVDHLIDQAIHASSWQESLPLWQESQKLIEKDLPWTWLVNLDHLYATNKCLDLGSPLTEPHAHGWPLVSNIAEWRWVCQ</sequence>
<feature type="domain" description="Solute-binding protein family 5" evidence="5">
    <location>
        <begin position="66"/>
        <end position="408"/>
    </location>
</feature>
<evidence type="ECO:0000256" key="4">
    <source>
        <dbReference type="SAM" id="SignalP"/>
    </source>
</evidence>
<dbReference type="Pfam" id="PF00496">
    <property type="entry name" value="SBP_bac_5"/>
    <property type="match status" value="1"/>
</dbReference>
<dbReference type="CDD" id="cd08518">
    <property type="entry name" value="PBP2_NikA_DppA_OppA_like_19"/>
    <property type="match status" value="1"/>
</dbReference>
<keyword evidence="3 4" id="KW-0732">Signal</keyword>
<dbReference type="Gene3D" id="3.40.190.10">
    <property type="entry name" value="Periplasmic binding protein-like II"/>
    <property type="match status" value="1"/>
</dbReference>
<gene>
    <name evidence="6" type="primary">nikA</name>
</gene>
<proteinExistence type="inferred from homology"/>
<dbReference type="Gene3D" id="3.10.105.10">
    <property type="entry name" value="Dipeptide-binding Protein, Domain 3"/>
    <property type="match status" value="1"/>
</dbReference>
<dbReference type="SUPFAM" id="SSF53850">
    <property type="entry name" value="Periplasmic binding protein-like II"/>
    <property type="match status" value="1"/>
</dbReference>
<dbReference type="InterPro" id="IPR030678">
    <property type="entry name" value="Peptide/Ni-bd"/>
</dbReference>
<dbReference type="InterPro" id="IPR000914">
    <property type="entry name" value="SBP_5_dom"/>
</dbReference>
<comment type="similarity">
    <text evidence="1">Belongs to the bacterial solute-binding protein 5 family.</text>
</comment>
<dbReference type="InterPro" id="IPR039424">
    <property type="entry name" value="SBP_5"/>
</dbReference>
<dbReference type="PANTHER" id="PTHR30290:SF9">
    <property type="entry name" value="OLIGOPEPTIDE-BINDING PROTEIN APPA"/>
    <property type="match status" value="1"/>
</dbReference>
<organism evidence="6">
    <name type="scientific">Vibrio parahaemolyticus</name>
    <dbReference type="NCBI Taxonomy" id="670"/>
    <lineage>
        <taxon>Bacteria</taxon>
        <taxon>Pseudomonadati</taxon>
        <taxon>Pseudomonadota</taxon>
        <taxon>Gammaproteobacteria</taxon>
        <taxon>Vibrionales</taxon>
        <taxon>Vibrionaceae</taxon>
        <taxon>Vibrio</taxon>
    </lineage>
</organism>
<evidence type="ECO:0000256" key="1">
    <source>
        <dbReference type="ARBA" id="ARBA00005695"/>
    </source>
</evidence>
<evidence type="ECO:0000313" key="6">
    <source>
        <dbReference type="EMBL" id="AMP41650.1"/>
    </source>
</evidence>
<dbReference type="GO" id="GO:0015833">
    <property type="term" value="P:peptide transport"/>
    <property type="evidence" value="ECO:0007669"/>
    <property type="project" value="TreeGrafter"/>
</dbReference>
<dbReference type="PIRSF" id="PIRSF002741">
    <property type="entry name" value="MppA"/>
    <property type="match status" value="1"/>
</dbReference>
<keyword evidence="2" id="KW-0813">Transport</keyword>
<dbReference type="GO" id="GO:1904680">
    <property type="term" value="F:peptide transmembrane transporter activity"/>
    <property type="evidence" value="ECO:0007669"/>
    <property type="project" value="TreeGrafter"/>
</dbReference>
<dbReference type="RefSeq" id="WP_136678269.1">
    <property type="nucleotide sequence ID" value="NZ_SPOT01000037.1"/>
</dbReference>
<feature type="signal peptide" evidence="4">
    <location>
        <begin position="1"/>
        <end position="22"/>
    </location>
</feature>